<dbReference type="InterPro" id="IPR036890">
    <property type="entry name" value="HATPase_C_sf"/>
</dbReference>
<dbReference type="AlphaFoldDB" id="A0A0F9SEB5"/>
<protein>
    <recommendedName>
        <fullName evidence="2">histidine kinase</fullName>
        <ecNumber evidence="2">2.7.13.3</ecNumber>
    </recommendedName>
</protein>
<dbReference type="SMART" id="SM00387">
    <property type="entry name" value="HATPase_c"/>
    <property type="match status" value="1"/>
</dbReference>
<reference evidence="7" key="1">
    <citation type="journal article" date="2015" name="Nature">
        <title>Complex archaea that bridge the gap between prokaryotes and eukaryotes.</title>
        <authorList>
            <person name="Spang A."/>
            <person name="Saw J.H."/>
            <person name="Jorgensen S.L."/>
            <person name="Zaremba-Niedzwiedzka K."/>
            <person name="Martijn J."/>
            <person name="Lind A.E."/>
            <person name="van Eijk R."/>
            <person name="Schleper C."/>
            <person name="Guy L."/>
            <person name="Ettema T.J."/>
        </authorList>
    </citation>
    <scope>NUCLEOTIDE SEQUENCE</scope>
</reference>
<dbReference type="Pfam" id="PF02518">
    <property type="entry name" value="HATPase_c"/>
    <property type="match status" value="1"/>
</dbReference>
<organism evidence="7">
    <name type="scientific">marine sediment metagenome</name>
    <dbReference type="NCBI Taxonomy" id="412755"/>
    <lineage>
        <taxon>unclassified sequences</taxon>
        <taxon>metagenomes</taxon>
        <taxon>ecological metagenomes</taxon>
    </lineage>
</organism>
<dbReference type="Gene3D" id="3.30.565.10">
    <property type="entry name" value="Histidine kinase-like ATPase, C-terminal domain"/>
    <property type="match status" value="1"/>
</dbReference>
<dbReference type="SUPFAM" id="SSF55874">
    <property type="entry name" value="ATPase domain of HSP90 chaperone/DNA topoisomerase II/histidine kinase"/>
    <property type="match status" value="1"/>
</dbReference>
<keyword evidence="4" id="KW-0808">Transferase</keyword>
<keyword evidence="5" id="KW-0418">Kinase</keyword>
<evidence type="ECO:0000256" key="5">
    <source>
        <dbReference type="ARBA" id="ARBA00022777"/>
    </source>
</evidence>
<evidence type="ECO:0000256" key="1">
    <source>
        <dbReference type="ARBA" id="ARBA00000085"/>
    </source>
</evidence>
<dbReference type="InterPro" id="IPR003661">
    <property type="entry name" value="HisK_dim/P_dom"/>
</dbReference>
<feature type="domain" description="Histidine kinase" evidence="6">
    <location>
        <begin position="153"/>
        <end position="375"/>
    </location>
</feature>
<dbReference type="EMBL" id="LAZR01002047">
    <property type="protein sequence ID" value="KKN35311.1"/>
    <property type="molecule type" value="Genomic_DNA"/>
</dbReference>
<evidence type="ECO:0000256" key="3">
    <source>
        <dbReference type="ARBA" id="ARBA00022553"/>
    </source>
</evidence>
<sequence length="375" mass="43543">LNAENALRANQELLNAIFEAVAEGIIAINSEGRVTQMNARFIYMWRISDKIVEKSDFEILIEEVADQLKDSKNFIDKTQSLRKSSKTDFNMIICKDGRIFDQYSRPITLEGKIVGRLWSYRDVTEHQNAEQELRKSEKLYRDAYERANFYKDIFTHDMNNIFHNIQFSAELISMLKDNVDKIGSPEDLFTTIIHQIDRGSKLIENVRKLSKLEESEVTLQDIDIYEFLTNAVLFAKKSVRGKEIEIKISKTKENVFVEANEFLLDVFENILHNATKYNKNPIIKVQIIISKEEKNGIKFVKMEFLDNGIGIDDKSKELIFRKGYKKDKNIRGMGIGLSLVKKIIESFKGKVWVENRIQDDYTLGSNFVVEIPELD</sequence>
<proteinExistence type="predicted"/>
<keyword evidence="3" id="KW-0597">Phosphoprotein</keyword>
<comment type="catalytic activity">
    <reaction evidence="1">
        <text>ATP + protein L-histidine = ADP + protein N-phospho-L-histidine.</text>
        <dbReference type="EC" id="2.7.13.3"/>
    </reaction>
</comment>
<evidence type="ECO:0000259" key="6">
    <source>
        <dbReference type="PROSITE" id="PS50109"/>
    </source>
</evidence>
<evidence type="ECO:0000256" key="4">
    <source>
        <dbReference type="ARBA" id="ARBA00022679"/>
    </source>
</evidence>
<name>A0A0F9SEB5_9ZZZZ</name>
<dbReference type="NCBIfam" id="TIGR00229">
    <property type="entry name" value="sensory_box"/>
    <property type="match status" value="1"/>
</dbReference>
<dbReference type="Gene3D" id="3.30.450.20">
    <property type="entry name" value="PAS domain"/>
    <property type="match status" value="1"/>
</dbReference>
<dbReference type="PROSITE" id="PS50109">
    <property type="entry name" value="HIS_KIN"/>
    <property type="match status" value="1"/>
</dbReference>
<dbReference type="InterPro" id="IPR000014">
    <property type="entry name" value="PAS"/>
</dbReference>
<dbReference type="PRINTS" id="PR00344">
    <property type="entry name" value="BCTRLSENSOR"/>
</dbReference>
<dbReference type="CDD" id="cd00082">
    <property type="entry name" value="HisKA"/>
    <property type="match status" value="1"/>
</dbReference>
<evidence type="ECO:0000313" key="7">
    <source>
        <dbReference type="EMBL" id="KKN35311.1"/>
    </source>
</evidence>
<dbReference type="InterPro" id="IPR003594">
    <property type="entry name" value="HATPase_dom"/>
</dbReference>
<feature type="non-terminal residue" evidence="7">
    <location>
        <position position="1"/>
    </location>
</feature>
<accession>A0A0F9SEB5</accession>
<dbReference type="PANTHER" id="PTHR43304">
    <property type="entry name" value="PHYTOCHROME-LIKE PROTEIN CPH1"/>
    <property type="match status" value="1"/>
</dbReference>
<gene>
    <name evidence="7" type="ORF">LCGC14_0785060</name>
</gene>
<dbReference type="Pfam" id="PF13188">
    <property type="entry name" value="PAS_8"/>
    <property type="match status" value="1"/>
</dbReference>
<dbReference type="InterPro" id="IPR004358">
    <property type="entry name" value="Sig_transdc_His_kin-like_C"/>
</dbReference>
<dbReference type="GO" id="GO:0000155">
    <property type="term" value="F:phosphorelay sensor kinase activity"/>
    <property type="evidence" value="ECO:0007669"/>
    <property type="project" value="InterPro"/>
</dbReference>
<dbReference type="EC" id="2.7.13.3" evidence="2"/>
<dbReference type="InterPro" id="IPR052162">
    <property type="entry name" value="Sensor_kinase/Photoreceptor"/>
</dbReference>
<evidence type="ECO:0000256" key="2">
    <source>
        <dbReference type="ARBA" id="ARBA00012438"/>
    </source>
</evidence>
<dbReference type="InterPro" id="IPR005467">
    <property type="entry name" value="His_kinase_dom"/>
</dbReference>
<comment type="caution">
    <text evidence="7">The sequence shown here is derived from an EMBL/GenBank/DDBJ whole genome shotgun (WGS) entry which is preliminary data.</text>
</comment>
<dbReference type="PANTHER" id="PTHR43304:SF1">
    <property type="entry name" value="PAC DOMAIN-CONTAINING PROTEIN"/>
    <property type="match status" value="1"/>
</dbReference>
<dbReference type="SUPFAM" id="SSF55785">
    <property type="entry name" value="PYP-like sensor domain (PAS domain)"/>
    <property type="match status" value="1"/>
</dbReference>
<dbReference type="InterPro" id="IPR035965">
    <property type="entry name" value="PAS-like_dom_sf"/>
</dbReference>